<dbReference type="Pfam" id="PF13180">
    <property type="entry name" value="PDZ_2"/>
    <property type="match status" value="1"/>
</dbReference>
<evidence type="ECO:0000256" key="1">
    <source>
        <dbReference type="ARBA" id="ARBA00022670"/>
    </source>
</evidence>
<reference evidence="6 7" key="1">
    <citation type="submission" date="2018-06" db="EMBL/GenBank/DDBJ databases">
        <title>Draft genome sequence of Modestobacter versicolor CP153-2.</title>
        <authorList>
            <person name="Gundlapally S.R."/>
        </authorList>
    </citation>
    <scope>NUCLEOTIDE SEQUENCE [LARGE SCALE GENOMIC DNA]</scope>
    <source>
        <strain evidence="6 7">CP153-2</strain>
    </source>
</reference>
<accession>A0A323VEU9</accession>
<dbReference type="Pfam" id="PF13365">
    <property type="entry name" value="Trypsin_2"/>
    <property type="match status" value="1"/>
</dbReference>
<feature type="domain" description="PDZ" evidence="5">
    <location>
        <begin position="298"/>
        <end position="354"/>
    </location>
</feature>
<dbReference type="Proteomes" id="UP000247602">
    <property type="component" value="Unassembled WGS sequence"/>
</dbReference>
<evidence type="ECO:0000256" key="2">
    <source>
        <dbReference type="ARBA" id="ARBA00022801"/>
    </source>
</evidence>
<evidence type="ECO:0000313" key="7">
    <source>
        <dbReference type="Proteomes" id="UP000247602"/>
    </source>
</evidence>
<dbReference type="PANTHER" id="PTHR43343:SF3">
    <property type="entry name" value="PROTEASE DO-LIKE 8, CHLOROPLASTIC"/>
    <property type="match status" value="1"/>
</dbReference>
<name>A0A323VEU9_9ACTN</name>
<dbReference type="GO" id="GO:0006508">
    <property type="term" value="P:proteolysis"/>
    <property type="evidence" value="ECO:0007669"/>
    <property type="project" value="UniProtKB-KW"/>
</dbReference>
<dbReference type="SUPFAM" id="SSF50494">
    <property type="entry name" value="Trypsin-like serine proteases"/>
    <property type="match status" value="1"/>
</dbReference>
<keyword evidence="4" id="KW-1133">Transmembrane helix</keyword>
<dbReference type="AlphaFoldDB" id="A0A323VEU9"/>
<dbReference type="Gene3D" id="2.30.42.10">
    <property type="match status" value="1"/>
</dbReference>
<keyword evidence="4" id="KW-0812">Transmembrane</keyword>
<evidence type="ECO:0000256" key="3">
    <source>
        <dbReference type="SAM" id="MobiDB-lite"/>
    </source>
</evidence>
<feature type="transmembrane region" description="Helical" evidence="4">
    <location>
        <begin position="29"/>
        <end position="51"/>
    </location>
</feature>
<evidence type="ECO:0000259" key="5">
    <source>
        <dbReference type="PROSITE" id="PS50106"/>
    </source>
</evidence>
<gene>
    <name evidence="6" type="ORF">DMO24_08605</name>
</gene>
<proteinExistence type="predicted"/>
<dbReference type="PANTHER" id="PTHR43343">
    <property type="entry name" value="PEPTIDASE S12"/>
    <property type="match status" value="1"/>
</dbReference>
<feature type="region of interest" description="Disordered" evidence="3">
    <location>
        <begin position="1"/>
        <end position="25"/>
    </location>
</feature>
<dbReference type="OrthoDB" id="73775at2"/>
<keyword evidence="4" id="KW-0472">Membrane</keyword>
<dbReference type="InterPro" id="IPR009003">
    <property type="entry name" value="Peptidase_S1_PA"/>
</dbReference>
<sequence>MAGAPVLGPVSETAEAPAPSNPTRRKRTAAIGSLVALGLAASAVFGVQTALGGTATAARAIAAPASDPAVVFGGRGGYGWGPGTLPGSGSTGSSTVAAATEATADQLVGVVDVTTVLGYENGEAAGTGMVLTSDGEVLTNNHVVEGATSITVTVLSTGVSYEATVVGTDPTDDVAVLQLSDASGLDTVQADDDAVAVGDAVTAVGNAGGAAGTSAAAGTVTALDQSITATDESGQDAEQLTGLIEIAADVEAGDSGGPLYDAEGEVVGMDTAASSTGGQAYAIPIATALSIAEQITSGVDDETVHQGYPAFLGVSVQSGATGGAAVAGVVAGGPADQAGLTAGDVVTAVGGSTVTAAEDVSAALAGLDPGDEVTVTWTDATGRSQTATVTLATGPAD</sequence>
<dbReference type="SUPFAM" id="SSF50156">
    <property type="entry name" value="PDZ domain-like"/>
    <property type="match status" value="1"/>
</dbReference>
<dbReference type="PROSITE" id="PS50106">
    <property type="entry name" value="PDZ"/>
    <property type="match status" value="1"/>
</dbReference>
<dbReference type="SMART" id="SM00228">
    <property type="entry name" value="PDZ"/>
    <property type="match status" value="1"/>
</dbReference>
<protein>
    <submittedName>
        <fullName evidence="6">Septum formation initiator</fullName>
    </submittedName>
</protein>
<dbReference type="PRINTS" id="PR00834">
    <property type="entry name" value="PROTEASES2C"/>
</dbReference>
<dbReference type="EMBL" id="QKNV01000067">
    <property type="protein sequence ID" value="PZA21776.1"/>
    <property type="molecule type" value="Genomic_DNA"/>
</dbReference>
<keyword evidence="2" id="KW-0378">Hydrolase</keyword>
<evidence type="ECO:0000313" key="6">
    <source>
        <dbReference type="EMBL" id="PZA21776.1"/>
    </source>
</evidence>
<dbReference type="InterPro" id="IPR001940">
    <property type="entry name" value="Peptidase_S1C"/>
</dbReference>
<dbReference type="GO" id="GO:0004252">
    <property type="term" value="F:serine-type endopeptidase activity"/>
    <property type="evidence" value="ECO:0007669"/>
    <property type="project" value="InterPro"/>
</dbReference>
<evidence type="ECO:0000256" key="4">
    <source>
        <dbReference type="SAM" id="Phobius"/>
    </source>
</evidence>
<keyword evidence="1" id="KW-0645">Protease</keyword>
<dbReference type="InterPro" id="IPR051201">
    <property type="entry name" value="Chloro_Bact_Ser_Proteases"/>
</dbReference>
<organism evidence="6 7">
    <name type="scientific">Modestobacter versicolor</name>
    <dbReference type="NCBI Taxonomy" id="429133"/>
    <lineage>
        <taxon>Bacteria</taxon>
        <taxon>Bacillati</taxon>
        <taxon>Actinomycetota</taxon>
        <taxon>Actinomycetes</taxon>
        <taxon>Geodermatophilales</taxon>
        <taxon>Geodermatophilaceae</taxon>
        <taxon>Modestobacter</taxon>
    </lineage>
</organism>
<dbReference type="InterPro" id="IPR036034">
    <property type="entry name" value="PDZ_sf"/>
</dbReference>
<dbReference type="Gene3D" id="2.40.10.120">
    <property type="match status" value="1"/>
</dbReference>
<keyword evidence="7" id="KW-1185">Reference proteome</keyword>
<comment type="caution">
    <text evidence="6">The sequence shown here is derived from an EMBL/GenBank/DDBJ whole genome shotgun (WGS) entry which is preliminary data.</text>
</comment>
<dbReference type="InterPro" id="IPR001478">
    <property type="entry name" value="PDZ"/>
</dbReference>